<name>X1W0L4_9ZZZZ</name>
<reference evidence="1" key="1">
    <citation type="journal article" date="2014" name="Front. Microbiol.">
        <title>High frequency of phylogenetically diverse reductive dehalogenase-homologous genes in deep subseafloor sedimentary metagenomes.</title>
        <authorList>
            <person name="Kawai M."/>
            <person name="Futagami T."/>
            <person name="Toyoda A."/>
            <person name="Takaki Y."/>
            <person name="Nishi S."/>
            <person name="Hori S."/>
            <person name="Arai W."/>
            <person name="Tsubouchi T."/>
            <person name="Morono Y."/>
            <person name="Uchiyama I."/>
            <person name="Ito T."/>
            <person name="Fujiyama A."/>
            <person name="Inagaki F."/>
            <person name="Takami H."/>
        </authorList>
    </citation>
    <scope>NUCLEOTIDE SEQUENCE</scope>
    <source>
        <strain evidence="1">Expedition CK06-06</strain>
    </source>
</reference>
<gene>
    <name evidence="1" type="ORF">S12H4_60074</name>
</gene>
<dbReference type="EMBL" id="BARW01039437">
    <property type="protein sequence ID" value="GAJ20410.1"/>
    <property type="molecule type" value="Genomic_DNA"/>
</dbReference>
<evidence type="ECO:0000313" key="1">
    <source>
        <dbReference type="EMBL" id="GAJ20410.1"/>
    </source>
</evidence>
<organism evidence="1">
    <name type="scientific">marine sediment metagenome</name>
    <dbReference type="NCBI Taxonomy" id="412755"/>
    <lineage>
        <taxon>unclassified sequences</taxon>
        <taxon>metagenomes</taxon>
        <taxon>ecological metagenomes</taxon>
    </lineage>
</organism>
<sequence>MSNNNGGSVKRTLREKKFIEAYIENCGNATE</sequence>
<feature type="non-terminal residue" evidence="1">
    <location>
        <position position="31"/>
    </location>
</feature>
<comment type="caution">
    <text evidence="1">The sequence shown here is derived from an EMBL/GenBank/DDBJ whole genome shotgun (WGS) entry which is preliminary data.</text>
</comment>
<proteinExistence type="predicted"/>
<protein>
    <submittedName>
        <fullName evidence="1">Uncharacterized protein</fullName>
    </submittedName>
</protein>
<dbReference type="AlphaFoldDB" id="X1W0L4"/>
<accession>X1W0L4</accession>